<organism evidence="3 4">
    <name type="scientific">Paenibacillus yanchengensis</name>
    <dbReference type="NCBI Taxonomy" id="2035833"/>
    <lineage>
        <taxon>Bacteria</taxon>
        <taxon>Bacillati</taxon>
        <taxon>Bacillota</taxon>
        <taxon>Bacilli</taxon>
        <taxon>Bacillales</taxon>
        <taxon>Paenibacillaceae</taxon>
        <taxon>Paenibacillus</taxon>
    </lineage>
</organism>
<feature type="region of interest" description="Disordered" evidence="1">
    <location>
        <begin position="56"/>
        <end position="101"/>
    </location>
</feature>
<evidence type="ECO:0000256" key="2">
    <source>
        <dbReference type="SAM" id="Phobius"/>
    </source>
</evidence>
<keyword evidence="2" id="KW-0812">Transmembrane</keyword>
<protein>
    <submittedName>
        <fullName evidence="3">Uncharacterized protein</fullName>
    </submittedName>
</protein>
<dbReference type="Proteomes" id="UP001597362">
    <property type="component" value="Unassembled WGS sequence"/>
</dbReference>
<comment type="caution">
    <text evidence="3">The sequence shown here is derived from an EMBL/GenBank/DDBJ whole genome shotgun (WGS) entry which is preliminary data.</text>
</comment>
<proteinExistence type="predicted"/>
<dbReference type="RefSeq" id="WP_377774601.1">
    <property type="nucleotide sequence ID" value="NZ_JBHUHO010000040.1"/>
</dbReference>
<sequence>MIKRAITAIKLVIVVVLISVLSVGTTGYIVTQYLDALLEQFNIPLAVKPAPLSNFFGSTRRDNRSTEEETVDSSKTLSETSEEANKPPHALEVFGEVGTSEEQLDTDIDADTGSDMDALIGQEPSKPVDESELAFSVEDINGAKDAIQAEDKEELFLVLASKIPQESWQSISEMMESGITEQELTEIQQTLAIHLSKEEYEQMIKLLQKYDIEQ</sequence>
<evidence type="ECO:0000256" key="1">
    <source>
        <dbReference type="SAM" id="MobiDB-lite"/>
    </source>
</evidence>
<keyword evidence="2" id="KW-0472">Membrane</keyword>
<reference evidence="4" key="1">
    <citation type="journal article" date="2019" name="Int. J. Syst. Evol. Microbiol.">
        <title>The Global Catalogue of Microorganisms (GCM) 10K type strain sequencing project: providing services to taxonomists for standard genome sequencing and annotation.</title>
        <authorList>
            <consortium name="The Broad Institute Genomics Platform"/>
            <consortium name="The Broad Institute Genome Sequencing Center for Infectious Disease"/>
            <person name="Wu L."/>
            <person name="Ma J."/>
        </authorList>
    </citation>
    <scope>NUCLEOTIDE SEQUENCE [LARGE SCALE GENOMIC DNA]</scope>
    <source>
        <strain evidence="4">GH52</strain>
    </source>
</reference>
<dbReference type="EMBL" id="JBHUHO010000040">
    <property type="protein sequence ID" value="MFD2117432.1"/>
    <property type="molecule type" value="Genomic_DNA"/>
</dbReference>
<accession>A0ABW4YPC4</accession>
<gene>
    <name evidence="3" type="ORF">ACFSJH_17010</name>
</gene>
<evidence type="ECO:0000313" key="3">
    <source>
        <dbReference type="EMBL" id="MFD2117432.1"/>
    </source>
</evidence>
<keyword evidence="2" id="KW-1133">Transmembrane helix</keyword>
<name>A0ABW4YPC4_9BACL</name>
<evidence type="ECO:0000313" key="4">
    <source>
        <dbReference type="Proteomes" id="UP001597362"/>
    </source>
</evidence>
<keyword evidence="4" id="KW-1185">Reference proteome</keyword>
<feature type="transmembrane region" description="Helical" evidence="2">
    <location>
        <begin position="12"/>
        <end position="34"/>
    </location>
</feature>